<evidence type="ECO:0000256" key="1">
    <source>
        <dbReference type="SAM" id="MobiDB-lite"/>
    </source>
</evidence>
<comment type="caution">
    <text evidence="3">The sequence shown here is derived from an EMBL/GenBank/DDBJ whole genome shotgun (WGS) entry which is preliminary data.</text>
</comment>
<dbReference type="PANTHER" id="PTHR34051">
    <property type="entry name" value="PROTEIN LOW PSII ACCUMULATION 3, CHLOROPLASTIC"/>
    <property type="match status" value="1"/>
</dbReference>
<feature type="compositionally biased region" description="Polar residues" evidence="1">
    <location>
        <begin position="1"/>
        <end position="14"/>
    </location>
</feature>
<evidence type="ECO:0000259" key="2">
    <source>
        <dbReference type="Pfam" id="PF09353"/>
    </source>
</evidence>
<evidence type="ECO:0000313" key="4">
    <source>
        <dbReference type="Proteomes" id="UP001055712"/>
    </source>
</evidence>
<feature type="region of interest" description="Disordered" evidence="1">
    <location>
        <begin position="1"/>
        <end position="29"/>
    </location>
</feature>
<sequence length="316" mass="34953">MQQASPALSKQQTWQQQAAPRHRRRHPRLVMGRATPAEASSSAPFPSDYNQAVRQAQAAVQAALADGEKLLEVEFPTASLAAVAGDAEGANEMTYSLNFLRQFMRGWQQQANTTRIFFPDNTEMGVALRGKAMDPAAGSWTLDAVFEGSSFKFGYLMKPNPFLDMGITIGKINAADQLDGNEDLLVMAYPHFNPQEMLEVAQIHEHLASIGNKDAAIVTFNAELDRIRTGYYPPFFYPAIGKIAKSFLPKFTTAYYLKNFKGSSGGAIFRCYPGPFQIYSRTRAGFTLVEERQEMPNQRQVALEVLPKAAAAAARR</sequence>
<dbReference type="OrthoDB" id="199922at2759"/>
<name>A0A9D4YVW4_CHLVU</name>
<dbReference type="Pfam" id="PF09353">
    <property type="entry name" value="DUF1995"/>
    <property type="match status" value="1"/>
</dbReference>
<dbReference type="PANTHER" id="PTHR34051:SF1">
    <property type="entry name" value="PROTEIN LOW PSII ACCUMULATION 3, CHLOROPLASTIC"/>
    <property type="match status" value="1"/>
</dbReference>
<accession>A0A9D4YVW4</accession>
<reference evidence="3" key="1">
    <citation type="journal article" date="2019" name="Plant J.">
        <title>Chlorella vulgaris genome assembly and annotation reveals the molecular basis for metabolic acclimation to high light conditions.</title>
        <authorList>
            <person name="Cecchin M."/>
            <person name="Marcolungo L."/>
            <person name="Rossato M."/>
            <person name="Girolomoni L."/>
            <person name="Cosentino E."/>
            <person name="Cuine S."/>
            <person name="Li-Beisson Y."/>
            <person name="Delledonne M."/>
            <person name="Ballottari M."/>
        </authorList>
    </citation>
    <scope>NUCLEOTIDE SEQUENCE</scope>
    <source>
        <strain evidence="3">211/11P</strain>
    </source>
</reference>
<reference evidence="3" key="2">
    <citation type="submission" date="2020-11" db="EMBL/GenBank/DDBJ databases">
        <authorList>
            <person name="Cecchin M."/>
            <person name="Marcolungo L."/>
            <person name="Rossato M."/>
            <person name="Girolomoni L."/>
            <person name="Cosentino E."/>
            <person name="Cuine S."/>
            <person name="Li-Beisson Y."/>
            <person name="Delledonne M."/>
            <person name="Ballottari M."/>
        </authorList>
    </citation>
    <scope>NUCLEOTIDE SEQUENCE</scope>
    <source>
        <strain evidence="3">211/11P</strain>
        <tissue evidence="3">Whole cell</tissue>
    </source>
</reference>
<gene>
    <name evidence="3" type="ORF">D9Q98_005401</name>
</gene>
<dbReference type="InterPro" id="IPR044687">
    <property type="entry name" value="LPA3"/>
</dbReference>
<dbReference type="InterPro" id="IPR018962">
    <property type="entry name" value="DUF1995"/>
</dbReference>
<feature type="domain" description="DUF1995" evidence="2">
    <location>
        <begin position="46"/>
        <end position="302"/>
    </location>
</feature>
<dbReference type="AlphaFoldDB" id="A0A9D4YVW4"/>
<dbReference type="Proteomes" id="UP001055712">
    <property type="component" value="Unassembled WGS sequence"/>
</dbReference>
<keyword evidence="4" id="KW-1185">Reference proteome</keyword>
<organism evidence="3 4">
    <name type="scientific">Chlorella vulgaris</name>
    <name type="common">Green alga</name>
    <dbReference type="NCBI Taxonomy" id="3077"/>
    <lineage>
        <taxon>Eukaryota</taxon>
        <taxon>Viridiplantae</taxon>
        <taxon>Chlorophyta</taxon>
        <taxon>core chlorophytes</taxon>
        <taxon>Trebouxiophyceae</taxon>
        <taxon>Chlorellales</taxon>
        <taxon>Chlorellaceae</taxon>
        <taxon>Chlorella clade</taxon>
        <taxon>Chlorella</taxon>
    </lineage>
</organism>
<evidence type="ECO:0000313" key="3">
    <source>
        <dbReference type="EMBL" id="KAI3429306.1"/>
    </source>
</evidence>
<dbReference type="EMBL" id="SIDB01000008">
    <property type="protein sequence ID" value="KAI3429306.1"/>
    <property type="molecule type" value="Genomic_DNA"/>
</dbReference>
<protein>
    <recommendedName>
        <fullName evidence="2">DUF1995 domain-containing protein</fullName>
    </recommendedName>
</protein>
<proteinExistence type="predicted"/>